<dbReference type="Gene3D" id="3.90.1200.10">
    <property type="match status" value="1"/>
</dbReference>
<dbReference type="Gene3D" id="3.30.200.20">
    <property type="entry name" value="Phosphorylase Kinase, domain 1"/>
    <property type="match status" value="1"/>
</dbReference>
<dbReference type="CDD" id="cd05154">
    <property type="entry name" value="ACAD10_11_N-like"/>
    <property type="match status" value="1"/>
</dbReference>
<reference evidence="3" key="1">
    <citation type="submission" date="2018-05" db="EMBL/GenBank/DDBJ databases">
        <authorList>
            <person name="Lanie J.A."/>
            <person name="Ng W.-L."/>
            <person name="Kazmierczak K.M."/>
            <person name="Andrzejewski T.M."/>
            <person name="Davidsen T.M."/>
            <person name="Wayne K.J."/>
            <person name="Tettelin H."/>
            <person name="Glass J.I."/>
            <person name="Rusch D."/>
            <person name="Podicherti R."/>
            <person name="Tsui H.-C.T."/>
            <person name="Winkler M.E."/>
        </authorList>
    </citation>
    <scope>NUCLEOTIDE SEQUENCE</scope>
</reference>
<evidence type="ECO:0000256" key="1">
    <source>
        <dbReference type="SAM" id="Phobius"/>
    </source>
</evidence>
<sequence length="354" mass="41389">MIQKVRKGEELNENSLKKFLFENEFISNNKSDLFISQFTNGFSNLTYLIKIENKELVLRCPPKGAVKYGHDMGREFKVLCGLNKGFKKAPIAHVFSDNIKIIGKPFYIMEKIEGIILSKKEADSRNIRSSEYTKIAQNWLNTFVELHQIDYNKIGLNDLGKPKGYVKRQVRNWSKQYLIAATEEIPESYKIMDWLEKNQPKKYNYSLIHNDYKYDNIVFSDDSWNKIQAILDWEMCTLGDPLMDFGTSLAYWTMASDHIKILDGLNYPTAKPGNPGRMELVDMYGEKRGIKIDNLVFYYVFGLFKIAVIVQQIFYRYNKGLTTNKKFKDLNKMSKLMCIIGWQAIQKNRIENLF</sequence>
<organism evidence="3">
    <name type="scientific">marine metagenome</name>
    <dbReference type="NCBI Taxonomy" id="408172"/>
    <lineage>
        <taxon>unclassified sequences</taxon>
        <taxon>metagenomes</taxon>
        <taxon>ecological metagenomes</taxon>
    </lineage>
</organism>
<accession>A0A381RB30</accession>
<keyword evidence="1" id="KW-0812">Transmembrane</keyword>
<dbReference type="InterPro" id="IPR052898">
    <property type="entry name" value="ACAD10-like"/>
</dbReference>
<dbReference type="SUPFAM" id="SSF56112">
    <property type="entry name" value="Protein kinase-like (PK-like)"/>
    <property type="match status" value="1"/>
</dbReference>
<dbReference type="InterPro" id="IPR002575">
    <property type="entry name" value="Aminoglycoside_PTrfase"/>
</dbReference>
<evidence type="ECO:0000259" key="2">
    <source>
        <dbReference type="Pfam" id="PF01636"/>
    </source>
</evidence>
<name>A0A381RB30_9ZZZZ</name>
<gene>
    <name evidence="3" type="ORF">METZ01_LOCUS41704</name>
</gene>
<proteinExistence type="predicted"/>
<dbReference type="InterPro" id="IPR041726">
    <property type="entry name" value="ACAD10_11_N"/>
</dbReference>
<dbReference type="InterPro" id="IPR011009">
    <property type="entry name" value="Kinase-like_dom_sf"/>
</dbReference>
<feature type="domain" description="Aminoglycoside phosphotransferase" evidence="2">
    <location>
        <begin position="35"/>
        <end position="257"/>
    </location>
</feature>
<dbReference type="EMBL" id="UINC01001791">
    <property type="protein sequence ID" value="SUZ88850.1"/>
    <property type="molecule type" value="Genomic_DNA"/>
</dbReference>
<evidence type="ECO:0000313" key="3">
    <source>
        <dbReference type="EMBL" id="SUZ88850.1"/>
    </source>
</evidence>
<dbReference type="AlphaFoldDB" id="A0A381RB30"/>
<keyword evidence="1" id="KW-1133">Transmembrane helix</keyword>
<protein>
    <recommendedName>
        <fullName evidence="2">Aminoglycoside phosphotransferase domain-containing protein</fullName>
    </recommendedName>
</protein>
<dbReference type="PANTHER" id="PTHR47829">
    <property type="entry name" value="HYDROLASE, PUTATIVE (AFU_ORTHOLOGUE AFUA_1G12880)-RELATED"/>
    <property type="match status" value="1"/>
</dbReference>
<keyword evidence="1" id="KW-0472">Membrane</keyword>
<dbReference type="Pfam" id="PF01636">
    <property type="entry name" value="APH"/>
    <property type="match status" value="1"/>
</dbReference>
<dbReference type="PANTHER" id="PTHR47829:SF1">
    <property type="entry name" value="HAD FAMILY PHOSPHATASE"/>
    <property type="match status" value="1"/>
</dbReference>
<feature type="transmembrane region" description="Helical" evidence="1">
    <location>
        <begin position="296"/>
        <end position="315"/>
    </location>
</feature>